<evidence type="ECO:0008006" key="5">
    <source>
        <dbReference type="Google" id="ProtNLM"/>
    </source>
</evidence>
<dbReference type="Proteomes" id="UP000663870">
    <property type="component" value="Unassembled WGS sequence"/>
</dbReference>
<dbReference type="Proteomes" id="UP000663854">
    <property type="component" value="Unassembled WGS sequence"/>
</dbReference>
<gene>
    <name evidence="2" type="ORF">JXQ802_LOCUS42271</name>
    <name evidence="1" type="ORF">PYM288_LOCUS27341</name>
</gene>
<evidence type="ECO:0000313" key="4">
    <source>
        <dbReference type="Proteomes" id="UP000663870"/>
    </source>
</evidence>
<dbReference type="AlphaFoldDB" id="A0A814ZYG5"/>
<dbReference type="EMBL" id="CAJNOL010002822">
    <property type="protein sequence ID" value="CAF1531467.1"/>
    <property type="molecule type" value="Genomic_DNA"/>
</dbReference>
<sequence>MFDSLKLFAFLQNLSHLRHLTVCLTNNLINGYQWEKFIRLYLPKLKTFELHMSQELPDKQNIQNQADKLINSFRNSFWINEHQWFCRCFIYNKTIQLKTSSEIFYYFQSNFPDWWNSTYPHDNQQEFYSNITSIYDNKFIDPPFPFAIRLNNIHDLSIKLPVTDEFLSMIPNLNKLKFLSILFYTDIYQSQLQTLLDRAPHLCDLHIKLDVLSPLKMSLFEHTNPSIRQLTIIYHWFNEEECITLTHSPLGTQCEELSIEVKNRQNITILLENMINLRFLNIECKDDKYAERLLLIDDDNELRQVLASIKDEPVEWLKKHLPSMYLISRDPYFVNRIRIWI</sequence>
<evidence type="ECO:0000313" key="2">
    <source>
        <dbReference type="EMBL" id="CAF1531467.1"/>
    </source>
</evidence>
<dbReference type="EMBL" id="CAJNOH010001784">
    <property type="protein sequence ID" value="CAF1250170.1"/>
    <property type="molecule type" value="Genomic_DNA"/>
</dbReference>
<evidence type="ECO:0000313" key="3">
    <source>
        <dbReference type="Proteomes" id="UP000663854"/>
    </source>
</evidence>
<keyword evidence="4" id="KW-1185">Reference proteome</keyword>
<accession>A0A814ZYG5</accession>
<dbReference type="SUPFAM" id="SSF52058">
    <property type="entry name" value="L domain-like"/>
    <property type="match status" value="1"/>
</dbReference>
<comment type="caution">
    <text evidence="1">The sequence shown here is derived from an EMBL/GenBank/DDBJ whole genome shotgun (WGS) entry which is preliminary data.</text>
</comment>
<protein>
    <recommendedName>
        <fullName evidence="5">F-box domain-containing protein</fullName>
    </recommendedName>
</protein>
<organism evidence="1 3">
    <name type="scientific">Rotaria sordida</name>
    <dbReference type="NCBI Taxonomy" id="392033"/>
    <lineage>
        <taxon>Eukaryota</taxon>
        <taxon>Metazoa</taxon>
        <taxon>Spiralia</taxon>
        <taxon>Gnathifera</taxon>
        <taxon>Rotifera</taxon>
        <taxon>Eurotatoria</taxon>
        <taxon>Bdelloidea</taxon>
        <taxon>Philodinida</taxon>
        <taxon>Philodinidae</taxon>
        <taxon>Rotaria</taxon>
    </lineage>
</organism>
<reference evidence="1" key="1">
    <citation type="submission" date="2021-02" db="EMBL/GenBank/DDBJ databases">
        <authorList>
            <person name="Nowell W R."/>
        </authorList>
    </citation>
    <scope>NUCLEOTIDE SEQUENCE</scope>
</reference>
<evidence type="ECO:0000313" key="1">
    <source>
        <dbReference type="EMBL" id="CAF1250170.1"/>
    </source>
</evidence>
<proteinExistence type="predicted"/>
<name>A0A814ZYG5_9BILA</name>